<dbReference type="InterPro" id="IPR043502">
    <property type="entry name" value="DNA/RNA_pol_sf"/>
</dbReference>
<comment type="caution">
    <text evidence="4">The sequence shown here is derived from an EMBL/GenBank/DDBJ whole genome shotgun (WGS) entry which is preliminary data.</text>
</comment>
<evidence type="ECO:0000259" key="3">
    <source>
        <dbReference type="Pfam" id="PF00078"/>
    </source>
</evidence>
<sequence>LTGKAFVCEGKCLPHRMVSLQSRCIESPEAENDLTVPQEYGDLEQAYINELLREYLGRSVITKINDILIYSSSWDQHMHDTRAVLRTLLQNHLYCRLEKCEFHRKEVSFLGYIICEGSVRMQSCKVEAVRDWPRLQTRRELQHFLGLANFYHHFIKSFSTVARPLTDLHCGGAKRLKWGPEAEKSFSELK</sequence>
<evidence type="ECO:0000256" key="1">
    <source>
        <dbReference type="ARBA" id="ARBA00010879"/>
    </source>
</evidence>
<evidence type="ECO:0000256" key="2">
    <source>
        <dbReference type="ARBA" id="ARBA00012180"/>
    </source>
</evidence>
<accession>A0AAD9DLC5</accession>
<name>A0AAD9DLC5_9TELE</name>
<dbReference type="Proteomes" id="UP001239994">
    <property type="component" value="Unassembled WGS sequence"/>
</dbReference>
<dbReference type="SUPFAM" id="SSF56672">
    <property type="entry name" value="DNA/RNA polymerases"/>
    <property type="match status" value="1"/>
</dbReference>
<proteinExistence type="inferred from homology"/>
<dbReference type="PANTHER" id="PTHR33064:SF37">
    <property type="entry name" value="RIBONUCLEASE H"/>
    <property type="match status" value="1"/>
</dbReference>
<dbReference type="EMBL" id="JAROKS010000026">
    <property type="protein sequence ID" value="KAK1785058.1"/>
    <property type="molecule type" value="Genomic_DNA"/>
</dbReference>
<dbReference type="InterPro" id="IPR000477">
    <property type="entry name" value="RT_dom"/>
</dbReference>
<evidence type="ECO:0000313" key="4">
    <source>
        <dbReference type="EMBL" id="KAK1785058.1"/>
    </source>
</evidence>
<organism evidence="4 5">
    <name type="scientific">Electrophorus voltai</name>
    <dbReference type="NCBI Taxonomy" id="2609070"/>
    <lineage>
        <taxon>Eukaryota</taxon>
        <taxon>Metazoa</taxon>
        <taxon>Chordata</taxon>
        <taxon>Craniata</taxon>
        <taxon>Vertebrata</taxon>
        <taxon>Euteleostomi</taxon>
        <taxon>Actinopterygii</taxon>
        <taxon>Neopterygii</taxon>
        <taxon>Teleostei</taxon>
        <taxon>Ostariophysi</taxon>
        <taxon>Gymnotiformes</taxon>
        <taxon>Gymnotoidei</taxon>
        <taxon>Gymnotidae</taxon>
        <taxon>Electrophorus</taxon>
    </lineage>
</organism>
<dbReference type="EC" id="3.1.26.4" evidence="2"/>
<dbReference type="Gene3D" id="3.30.70.270">
    <property type="match status" value="2"/>
</dbReference>
<keyword evidence="5" id="KW-1185">Reference proteome</keyword>
<feature type="domain" description="Reverse transcriptase" evidence="3">
    <location>
        <begin position="45"/>
        <end position="114"/>
    </location>
</feature>
<evidence type="ECO:0000313" key="5">
    <source>
        <dbReference type="Proteomes" id="UP001239994"/>
    </source>
</evidence>
<dbReference type="Pfam" id="PF00078">
    <property type="entry name" value="RVT_1"/>
    <property type="match status" value="1"/>
</dbReference>
<feature type="non-terminal residue" evidence="4">
    <location>
        <position position="190"/>
    </location>
</feature>
<reference evidence="4" key="1">
    <citation type="submission" date="2023-03" db="EMBL/GenBank/DDBJ databases">
        <title>Electrophorus voltai genome.</title>
        <authorList>
            <person name="Bian C."/>
        </authorList>
    </citation>
    <scope>NUCLEOTIDE SEQUENCE</scope>
    <source>
        <strain evidence="4">CB-2022</strain>
        <tissue evidence="4">Muscle</tissue>
    </source>
</reference>
<dbReference type="PANTHER" id="PTHR33064">
    <property type="entry name" value="POL PROTEIN"/>
    <property type="match status" value="1"/>
</dbReference>
<gene>
    <name evidence="4" type="ORF">P4O66_018485</name>
</gene>
<protein>
    <recommendedName>
        <fullName evidence="2">ribonuclease H</fullName>
        <ecNumber evidence="2">3.1.26.4</ecNumber>
    </recommendedName>
</protein>
<dbReference type="InterPro" id="IPR051320">
    <property type="entry name" value="Viral_Replic_Matur_Polypro"/>
</dbReference>
<comment type="similarity">
    <text evidence="1">Belongs to the beta type-B retroviral polymerase family. HERV class-II K(HML-2) pol subfamily.</text>
</comment>
<dbReference type="InterPro" id="IPR043128">
    <property type="entry name" value="Rev_trsase/Diguanyl_cyclase"/>
</dbReference>
<dbReference type="AlphaFoldDB" id="A0AAD9DLC5"/>